<reference evidence="2" key="2">
    <citation type="journal article" date="2008" name="Nucleic Acids Res.">
        <title>The rice annotation project database (RAP-DB): 2008 update.</title>
        <authorList>
            <consortium name="The rice annotation project (RAP)"/>
        </authorList>
    </citation>
    <scope>GENOME REANNOTATION</scope>
    <source>
        <strain evidence="2">cv. Nipponbare</strain>
    </source>
</reference>
<evidence type="ECO:0000313" key="2">
    <source>
        <dbReference type="Proteomes" id="UP000000763"/>
    </source>
</evidence>
<gene>
    <name evidence="1" type="primary">OSJNBa0025E03.26</name>
</gene>
<dbReference type="Proteomes" id="UP000000763">
    <property type="component" value="Chromosome 9"/>
</dbReference>
<accession>Q6H4K1</accession>
<reference evidence="2" key="1">
    <citation type="journal article" date="2005" name="Nature">
        <title>The map-based sequence of the rice genome.</title>
        <authorList>
            <consortium name="International rice genome sequencing project (IRGSP)"/>
            <person name="Matsumoto T."/>
            <person name="Wu J."/>
            <person name="Kanamori H."/>
            <person name="Katayose Y."/>
            <person name="Fujisawa M."/>
            <person name="Namiki N."/>
            <person name="Mizuno H."/>
            <person name="Yamamoto K."/>
            <person name="Antonio B.A."/>
            <person name="Baba T."/>
            <person name="Sakata K."/>
            <person name="Nagamura Y."/>
            <person name="Aoki H."/>
            <person name="Arikawa K."/>
            <person name="Arita K."/>
            <person name="Bito T."/>
            <person name="Chiden Y."/>
            <person name="Fujitsuka N."/>
            <person name="Fukunaka R."/>
            <person name="Hamada M."/>
            <person name="Harada C."/>
            <person name="Hayashi A."/>
            <person name="Hijishita S."/>
            <person name="Honda M."/>
            <person name="Hosokawa S."/>
            <person name="Ichikawa Y."/>
            <person name="Idonuma A."/>
            <person name="Iijima M."/>
            <person name="Ikeda M."/>
            <person name="Ikeno M."/>
            <person name="Ito K."/>
            <person name="Ito S."/>
            <person name="Ito T."/>
            <person name="Ito Y."/>
            <person name="Ito Y."/>
            <person name="Iwabuchi A."/>
            <person name="Kamiya K."/>
            <person name="Karasawa W."/>
            <person name="Kurita K."/>
            <person name="Katagiri S."/>
            <person name="Kikuta A."/>
            <person name="Kobayashi H."/>
            <person name="Kobayashi N."/>
            <person name="Machita K."/>
            <person name="Maehara T."/>
            <person name="Masukawa M."/>
            <person name="Mizubayashi T."/>
            <person name="Mukai Y."/>
            <person name="Nagasaki H."/>
            <person name="Nagata Y."/>
            <person name="Naito S."/>
            <person name="Nakashima M."/>
            <person name="Nakama Y."/>
            <person name="Nakamichi Y."/>
            <person name="Nakamura M."/>
            <person name="Meguro A."/>
            <person name="Negishi M."/>
            <person name="Ohta I."/>
            <person name="Ohta T."/>
            <person name="Okamoto M."/>
            <person name="Ono N."/>
            <person name="Saji S."/>
            <person name="Sakaguchi M."/>
            <person name="Sakai K."/>
            <person name="Shibata M."/>
            <person name="Shimokawa T."/>
            <person name="Song J."/>
            <person name="Takazaki Y."/>
            <person name="Terasawa K."/>
            <person name="Tsugane M."/>
            <person name="Tsuji K."/>
            <person name="Ueda S."/>
            <person name="Waki K."/>
            <person name="Yamagata H."/>
            <person name="Yamamoto M."/>
            <person name="Yamamoto S."/>
            <person name="Yamane H."/>
            <person name="Yoshiki S."/>
            <person name="Yoshihara R."/>
            <person name="Yukawa K."/>
            <person name="Zhong H."/>
            <person name="Yano M."/>
            <person name="Yuan Q."/>
            <person name="Ouyang S."/>
            <person name="Liu J."/>
            <person name="Jones K.M."/>
            <person name="Gansberger K."/>
            <person name="Moffat K."/>
            <person name="Hill J."/>
            <person name="Bera J."/>
            <person name="Fadrosh D."/>
            <person name="Jin S."/>
            <person name="Johri S."/>
            <person name="Kim M."/>
            <person name="Overton L."/>
            <person name="Reardon M."/>
            <person name="Tsitrin T."/>
            <person name="Vuong H."/>
            <person name="Weaver B."/>
            <person name="Ciecko A."/>
            <person name="Tallon L."/>
            <person name="Jackson J."/>
            <person name="Pai G."/>
            <person name="Aken S.V."/>
            <person name="Utterback T."/>
            <person name="Reidmuller S."/>
            <person name="Feldblyum T."/>
            <person name="Hsiao J."/>
            <person name="Zismann V."/>
            <person name="Iobst S."/>
            <person name="de Vazeille A.R."/>
            <person name="Buell C.R."/>
            <person name="Ying K."/>
            <person name="Li Y."/>
            <person name="Lu T."/>
            <person name="Huang Y."/>
            <person name="Zhao Q."/>
            <person name="Feng Q."/>
            <person name="Zhang L."/>
            <person name="Zhu J."/>
            <person name="Weng Q."/>
            <person name="Mu J."/>
            <person name="Lu Y."/>
            <person name="Fan D."/>
            <person name="Liu Y."/>
            <person name="Guan J."/>
            <person name="Zhang Y."/>
            <person name="Yu S."/>
            <person name="Liu X."/>
            <person name="Zhang Y."/>
            <person name="Hong G."/>
            <person name="Han B."/>
            <person name="Choisne N."/>
            <person name="Demange N."/>
            <person name="Orjeda G."/>
            <person name="Samain S."/>
            <person name="Cattolico L."/>
            <person name="Pelletier E."/>
            <person name="Couloux A."/>
            <person name="Segurens B."/>
            <person name="Wincker P."/>
            <person name="D'Hont A."/>
            <person name="Scarpelli C."/>
            <person name="Weissenbach J."/>
            <person name="Salanoubat M."/>
            <person name="Quetier F."/>
            <person name="Yu Y."/>
            <person name="Kim H.R."/>
            <person name="Rambo T."/>
            <person name="Currie J."/>
            <person name="Collura K."/>
            <person name="Luo M."/>
            <person name="Yang T."/>
            <person name="Ammiraju J.S.S."/>
            <person name="Engler F."/>
            <person name="Soderlund C."/>
            <person name="Wing R.A."/>
            <person name="Palmer L.E."/>
            <person name="de la Bastide M."/>
            <person name="Spiegel L."/>
            <person name="Nascimento L."/>
            <person name="Zutavern T."/>
            <person name="O'Shaughnessy A."/>
            <person name="Dike S."/>
            <person name="Dedhia N."/>
            <person name="Preston R."/>
            <person name="Balija V."/>
            <person name="McCombie W.R."/>
            <person name="Chow T."/>
            <person name="Chen H."/>
            <person name="Chung M."/>
            <person name="Chen C."/>
            <person name="Shaw J."/>
            <person name="Wu H."/>
            <person name="Hsiao K."/>
            <person name="Chao Y."/>
            <person name="Chu M."/>
            <person name="Cheng C."/>
            <person name="Hour A."/>
            <person name="Lee P."/>
            <person name="Lin S."/>
            <person name="Lin Y."/>
            <person name="Liou J."/>
            <person name="Liu S."/>
            <person name="Hsing Y."/>
            <person name="Raghuvanshi S."/>
            <person name="Mohanty A."/>
            <person name="Bharti A.K."/>
            <person name="Gaur A."/>
            <person name="Gupta V."/>
            <person name="Kumar D."/>
            <person name="Ravi V."/>
            <person name="Vij S."/>
            <person name="Kapur A."/>
            <person name="Khurana P."/>
            <person name="Khurana P."/>
            <person name="Khurana J.P."/>
            <person name="Tyagi A.K."/>
            <person name="Gaikwad K."/>
            <person name="Singh A."/>
            <person name="Dalal V."/>
            <person name="Srivastava S."/>
            <person name="Dixit A."/>
            <person name="Pal A.K."/>
            <person name="Ghazi I.A."/>
            <person name="Yadav M."/>
            <person name="Pandit A."/>
            <person name="Bhargava A."/>
            <person name="Sureshbabu K."/>
            <person name="Batra K."/>
            <person name="Sharma T.R."/>
            <person name="Mohapatra T."/>
            <person name="Singh N.K."/>
            <person name="Messing J."/>
            <person name="Nelson A.B."/>
            <person name="Fuks G."/>
            <person name="Kavchok S."/>
            <person name="Keizer G."/>
            <person name="Linton E."/>
            <person name="Llaca V."/>
            <person name="Song R."/>
            <person name="Tanyolac B."/>
            <person name="Young S."/>
            <person name="Ho-Il K."/>
            <person name="Hahn J.H."/>
            <person name="Sangsakoo G."/>
            <person name="Vanavichit A."/>
            <person name="de Mattos Luiz.A.T."/>
            <person name="Zimmer P.D."/>
            <person name="Malone G."/>
            <person name="Dellagostin O."/>
            <person name="de Oliveira A.C."/>
            <person name="Bevan M."/>
            <person name="Bancroft I."/>
            <person name="Minx P."/>
            <person name="Cordum H."/>
            <person name="Wilson R."/>
            <person name="Cheng Z."/>
            <person name="Jin W."/>
            <person name="Jiang J."/>
            <person name="Leong S.A."/>
            <person name="Iwama H."/>
            <person name="Gojobori T."/>
            <person name="Itoh T."/>
            <person name="Niimura Y."/>
            <person name="Fujii Y."/>
            <person name="Habara T."/>
            <person name="Sakai H."/>
            <person name="Sato Y."/>
            <person name="Wilson G."/>
            <person name="Kumar K."/>
            <person name="McCouch S."/>
            <person name="Juretic N."/>
            <person name="Hoen D."/>
            <person name="Wright S."/>
            <person name="Bruskiewich R."/>
            <person name="Bureau T."/>
            <person name="Miyao A."/>
            <person name="Hirochika H."/>
            <person name="Nishikawa T."/>
            <person name="Kadowaki K."/>
            <person name="Sugiura M."/>
            <person name="Burr B."/>
            <person name="Sasaki T."/>
        </authorList>
    </citation>
    <scope>NUCLEOTIDE SEQUENCE [LARGE SCALE GENOMIC DNA]</scope>
    <source>
        <strain evidence="2">cv. Nipponbare</strain>
    </source>
</reference>
<dbReference type="EMBL" id="AP005861">
    <property type="protein sequence ID" value="BAD26348.1"/>
    <property type="molecule type" value="Genomic_DNA"/>
</dbReference>
<evidence type="ECO:0000313" key="1">
    <source>
        <dbReference type="EMBL" id="BAD26348.1"/>
    </source>
</evidence>
<protein>
    <submittedName>
        <fullName evidence="1">Uncharacterized protein</fullName>
    </submittedName>
</protein>
<dbReference type="AlphaFoldDB" id="Q6H4K1"/>
<proteinExistence type="predicted"/>
<name>Q6H4K1_ORYSJ</name>
<organism evidence="1 2">
    <name type="scientific">Oryza sativa subsp. japonica</name>
    <name type="common">Rice</name>
    <dbReference type="NCBI Taxonomy" id="39947"/>
    <lineage>
        <taxon>Eukaryota</taxon>
        <taxon>Viridiplantae</taxon>
        <taxon>Streptophyta</taxon>
        <taxon>Embryophyta</taxon>
        <taxon>Tracheophyta</taxon>
        <taxon>Spermatophyta</taxon>
        <taxon>Magnoliopsida</taxon>
        <taxon>Liliopsida</taxon>
        <taxon>Poales</taxon>
        <taxon>Poaceae</taxon>
        <taxon>BOP clade</taxon>
        <taxon>Oryzoideae</taxon>
        <taxon>Oryzeae</taxon>
        <taxon>Oryzinae</taxon>
        <taxon>Oryza</taxon>
        <taxon>Oryza sativa</taxon>
    </lineage>
</organism>
<sequence length="115" mass="12384">MVWLNRVIRVLQTTSKKIKVMALKEYRASALKKFKVMVLIKVALRHNYSLTTSRISPAIADSANTTEAAGCADDSANTTETTGVAADSANAIEATGYSADSPVGFDECIGWIRNT</sequence>